<proteinExistence type="predicted"/>
<dbReference type="AlphaFoldDB" id="A0A328C7S9"/>
<reference evidence="3 4" key="1">
    <citation type="submission" date="2018-05" db="EMBL/GenBank/DDBJ databases">
        <title>Lujinxingia marina gen. nov. sp. nov., a new facultative anaerobic member of the class Deltaproteobacteria, and proposal of Lujinxingaceae fam. nov.</title>
        <authorList>
            <person name="Li C.-M."/>
        </authorList>
    </citation>
    <scope>NUCLEOTIDE SEQUENCE [LARGE SCALE GENOMIC DNA]</scope>
    <source>
        <strain evidence="3 4">B210</strain>
    </source>
</reference>
<dbReference type="GO" id="GO:0000162">
    <property type="term" value="P:L-tryptophan biosynthetic process"/>
    <property type="evidence" value="ECO:0007669"/>
    <property type="project" value="TreeGrafter"/>
</dbReference>
<dbReference type="Gene3D" id="3.40.50.880">
    <property type="match status" value="1"/>
</dbReference>
<dbReference type="CDD" id="cd01743">
    <property type="entry name" value="GATase1_Anthranilate_Synthase"/>
    <property type="match status" value="1"/>
</dbReference>
<name>A0A328C7S9_9DELT</name>
<dbReference type="OrthoDB" id="9786812at2"/>
<comment type="caution">
    <text evidence="3">The sequence shown here is derived from an EMBL/GenBank/DDBJ whole genome shotgun (WGS) entry which is preliminary data.</text>
</comment>
<dbReference type="InterPro" id="IPR050472">
    <property type="entry name" value="Anth_synth/Amidotransfase"/>
</dbReference>
<dbReference type="InterPro" id="IPR006221">
    <property type="entry name" value="TrpG/PapA_dom"/>
</dbReference>
<dbReference type="EMBL" id="QHKO01000002">
    <property type="protein sequence ID" value="RAL23995.1"/>
    <property type="molecule type" value="Genomic_DNA"/>
</dbReference>
<dbReference type="PANTHER" id="PTHR43418">
    <property type="entry name" value="MULTIFUNCTIONAL TRYPTOPHAN BIOSYNTHESIS PROTEIN-RELATED"/>
    <property type="match status" value="1"/>
</dbReference>
<evidence type="ECO:0000313" key="3">
    <source>
        <dbReference type="EMBL" id="RAL23995.1"/>
    </source>
</evidence>
<dbReference type="PROSITE" id="PS51273">
    <property type="entry name" value="GATASE_TYPE_1"/>
    <property type="match status" value="1"/>
</dbReference>
<evidence type="ECO:0000259" key="2">
    <source>
        <dbReference type="Pfam" id="PF00117"/>
    </source>
</evidence>
<dbReference type="NCBIfam" id="TIGR00566">
    <property type="entry name" value="trpG_papA"/>
    <property type="match status" value="1"/>
</dbReference>
<dbReference type="PRINTS" id="PR00097">
    <property type="entry name" value="ANTSNTHASEII"/>
</dbReference>
<organism evidence="3 4">
    <name type="scientific">Lujinxingia litoralis</name>
    <dbReference type="NCBI Taxonomy" id="2211119"/>
    <lineage>
        <taxon>Bacteria</taxon>
        <taxon>Deltaproteobacteria</taxon>
        <taxon>Bradymonadales</taxon>
        <taxon>Lujinxingiaceae</taxon>
        <taxon>Lujinxingia</taxon>
    </lineage>
</organism>
<evidence type="ECO:0000256" key="1">
    <source>
        <dbReference type="ARBA" id="ARBA00022962"/>
    </source>
</evidence>
<accession>A0A328C7S9</accession>
<dbReference type="PRINTS" id="PR00096">
    <property type="entry name" value="GATASE"/>
</dbReference>
<dbReference type="FunFam" id="3.40.50.880:FF:000003">
    <property type="entry name" value="Anthranilate synthase component II"/>
    <property type="match status" value="1"/>
</dbReference>
<keyword evidence="1" id="KW-0315">Glutamine amidotransferase</keyword>
<protein>
    <submittedName>
        <fullName evidence="3">Aminodeoxychorismate/anthranilate synthase component II</fullName>
    </submittedName>
</protein>
<dbReference type="Proteomes" id="UP000249169">
    <property type="component" value="Unassembled WGS sequence"/>
</dbReference>
<dbReference type="SUPFAM" id="SSF52317">
    <property type="entry name" value="Class I glutamine amidotransferase-like"/>
    <property type="match status" value="1"/>
</dbReference>
<evidence type="ECO:0000313" key="4">
    <source>
        <dbReference type="Proteomes" id="UP000249169"/>
    </source>
</evidence>
<keyword evidence="4" id="KW-1185">Reference proteome</keyword>
<dbReference type="Pfam" id="PF00117">
    <property type="entry name" value="GATase"/>
    <property type="match status" value="1"/>
</dbReference>
<feature type="domain" description="Glutamine amidotransferase" evidence="2">
    <location>
        <begin position="2"/>
        <end position="182"/>
    </location>
</feature>
<dbReference type="GO" id="GO:0004049">
    <property type="term" value="F:anthranilate synthase activity"/>
    <property type="evidence" value="ECO:0007669"/>
    <property type="project" value="TreeGrafter"/>
</dbReference>
<gene>
    <name evidence="3" type="ORF">DL240_05890</name>
</gene>
<dbReference type="PANTHER" id="PTHR43418:SF4">
    <property type="entry name" value="MULTIFUNCTIONAL TRYPTOPHAN BIOSYNTHESIS PROTEIN"/>
    <property type="match status" value="1"/>
</dbReference>
<dbReference type="InterPro" id="IPR029062">
    <property type="entry name" value="Class_I_gatase-like"/>
</dbReference>
<dbReference type="GO" id="GO:0005829">
    <property type="term" value="C:cytosol"/>
    <property type="evidence" value="ECO:0007669"/>
    <property type="project" value="TreeGrafter"/>
</dbReference>
<dbReference type="InterPro" id="IPR017926">
    <property type="entry name" value="GATASE"/>
</dbReference>
<sequence length="192" mass="20381">MVLLDNRDSFVFNLAARLAELGEVPAVVRSDAIDLNSLLNTRPRALVVSPGPGHPRDAGISEVAIEALSGVVPILGVCLGHQAIARVFGAEVVRSEHPRHGMSSLISHDGSGVFKGMVQEVAMARYHSLVAQAPIRPPLIANAWAGPFVMGMRHQTHPTHGVQFHPESILSPGGYALLQNFLELAGPASTEV</sequence>